<proteinExistence type="predicted"/>
<evidence type="ECO:0000313" key="2">
    <source>
        <dbReference type="EMBL" id="KAH6884981.1"/>
    </source>
</evidence>
<dbReference type="Proteomes" id="UP000777438">
    <property type="component" value="Unassembled WGS sequence"/>
</dbReference>
<dbReference type="OrthoDB" id="5100455at2759"/>
<keyword evidence="3" id="KW-1185">Reference proteome</keyword>
<feature type="region of interest" description="Disordered" evidence="1">
    <location>
        <begin position="36"/>
        <end position="64"/>
    </location>
</feature>
<protein>
    <submittedName>
        <fullName evidence="2">Uncharacterized protein</fullName>
    </submittedName>
</protein>
<organism evidence="2 3">
    <name type="scientific">Thelonectria olida</name>
    <dbReference type="NCBI Taxonomy" id="1576542"/>
    <lineage>
        <taxon>Eukaryota</taxon>
        <taxon>Fungi</taxon>
        <taxon>Dikarya</taxon>
        <taxon>Ascomycota</taxon>
        <taxon>Pezizomycotina</taxon>
        <taxon>Sordariomycetes</taxon>
        <taxon>Hypocreomycetidae</taxon>
        <taxon>Hypocreales</taxon>
        <taxon>Nectriaceae</taxon>
        <taxon>Thelonectria</taxon>
    </lineage>
</organism>
<reference evidence="2 3" key="1">
    <citation type="journal article" date="2021" name="Nat. Commun.">
        <title>Genetic determinants of endophytism in the Arabidopsis root mycobiome.</title>
        <authorList>
            <person name="Mesny F."/>
            <person name="Miyauchi S."/>
            <person name="Thiergart T."/>
            <person name="Pickel B."/>
            <person name="Atanasova L."/>
            <person name="Karlsson M."/>
            <person name="Huettel B."/>
            <person name="Barry K.W."/>
            <person name="Haridas S."/>
            <person name="Chen C."/>
            <person name="Bauer D."/>
            <person name="Andreopoulos W."/>
            <person name="Pangilinan J."/>
            <person name="LaButti K."/>
            <person name="Riley R."/>
            <person name="Lipzen A."/>
            <person name="Clum A."/>
            <person name="Drula E."/>
            <person name="Henrissat B."/>
            <person name="Kohler A."/>
            <person name="Grigoriev I.V."/>
            <person name="Martin F.M."/>
            <person name="Hacquard S."/>
        </authorList>
    </citation>
    <scope>NUCLEOTIDE SEQUENCE [LARGE SCALE GENOMIC DNA]</scope>
    <source>
        <strain evidence="2 3">MPI-CAGE-CH-0241</strain>
    </source>
</reference>
<accession>A0A9P8VYB5</accession>
<evidence type="ECO:0000313" key="3">
    <source>
        <dbReference type="Proteomes" id="UP000777438"/>
    </source>
</evidence>
<dbReference type="AlphaFoldDB" id="A0A9P8VYB5"/>
<name>A0A9P8VYB5_9HYPO</name>
<feature type="compositionally biased region" description="Basic and acidic residues" evidence="1">
    <location>
        <begin position="48"/>
        <end position="61"/>
    </location>
</feature>
<gene>
    <name evidence="2" type="ORF">B0T10DRAFT_462673</name>
</gene>
<dbReference type="EMBL" id="JAGPYM010000019">
    <property type="protein sequence ID" value="KAH6884981.1"/>
    <property type="molecule type" value="Genomic_DNA"/>
</dbReference>
<sequence length="196" mass="22025">MDTQQHLIAAPPIPKEASDRSFTNKEELAAEILLSIQQNGAPASNAEPKTRKGQKENKEQPKSMSTRLAISINLISLAAKRLKRPMRDSLPPPWTVGYYIEGPLNIMKKERLIREKKYKIFFNASSKSIHNIAHRMHSKGWDLKYATIGNFNDPIINHCIMVPSEFGHVFADILSELQLAITAEGKTGTLGFREGF</sequence>
<evidence type="ECO:0000256" key="1">
    <source>
        <dbReference type="SAM" id="MobiDB-lite"/>
    </source>
</evidence>
<comment type="caution">
    <text evidence="2">The sequence shown here is derived from an EMBL/GenBank/DDBJ whole genome shotgun (WGS) entry which is preliminary data.</text>
</comment>
<feature type="region of interest" description="Disordered" evidence="1">
    <location>
        <begin position="1"/>
        <end position="22"/>
    </location>
</feature>